<organism evidence="1 2">
    <name type="scientific">Tumebacillus amylolyticus</name>
    <dbReference type="NCBI Taxonomy" id="2801339"/>
    <lineage>
        <taxon>Bacteria</taxon>
        <taxon>Bacillati</taxon>
        <taxon>Bacillota</taxon>
        <taxon>Bacilli</taxon>
        <taxon>Bacillales</taxon>
        <taxon>Alicyclobacillaceae</taxon>
        <taxon>Tumebacillus</taxon>
    </lineage>
</organism>
<name>A0ABS1JE78_9BACL</name>
<sequence>MERVAAIYLKTEGGTEHRIAEIPLCQVPQVGDKIKIEETWHTVNGVEGLERTAECKVHVE</sequence>
<evidence type="ECO:0000313" key="2">
    <source>
        <dbReference type="Proteomes" id="UP000602284"/>
    </source>
</evidence>
<gene>
    <name evidence="1" type="ORF">JJB07_18300</name>
</gene>
<evidence type="ECO:0000313" key="1">
    <source>
        <dbReference type="EMBL" id="MBL0388559.1"/>
    </source>
</evidence>
<comment type="caution">
    <text evidence="1">The sequence shown here is derived from an EMBL/GenBank/DDBJ whole genome shotgun (WGS) entry which is preliminary data.</text>
</comment>
<reference evidence="1 2" key="1">
    <citation type="submission" date="2021-01" db="EMBL/GenBank/DDBJ databases">
        <title>Tumebacillus sp. strain ITR2 16S ribosomal RNA gene Genome sequencing and assembly.</title>
        <authorList>
            <person name="Kang M."/>
        </authorList>
    </citation>
    <scope>NUCLEOTIDE SEQUENCE [LARGE SCALE GENOMIC DNA]</scope>
    <source>
        <strain evidence="1 2">ITR2</strain>
    </source>
</reference>
<accession>A0ABS1JE78</accession>
<dbReference type="RefSeq" id="WP_201637523.1">
    <property type="nucleotide sequence ID" value="NZ_JAEQNB010000006.1"/>
</dbReference>
<dbReference type="Proteomes" id="UP000602284">
    <property type="component" value="Unassembled WGS sequence"/>
</dbReference>
<dbReference type="EMBL" id="JAEQNB010000006">
    <property type="protein sequence ID" value="MBL0388559.1"/>
    <property type="molecule type" value="Genomic_DNA"/>
</dbReference>
<keyword evidence="2" id="KW-1185">Reference proteome</keyword>
<proteinExistence type="predicted"/>
<protein>
    <submittedName>
        <fullName evidence="1">Uncharacterized protein</fullName>
    </submittedName>
</protein>